<dbReference type="PANTHER" id="PTHR43867">
    <property type="entry name" value="CELLULOSE SYNTHASE CATALYTIC SUBUNIT A [UDP-FORMING]"/>
    <property type="match status" value="1"/>
</dbReference>
<dbReference type="RefSeq" id="WP_216323505.1">
    <property type="nucleotide sequence ID" value="NZ_JAHKRT010000004.1"/>
</dbReference>
<proteinExistence type="predicted"/>
<reference evidence="6 7" key="1">
    <citation type="submission" date="2021-06" db="EMBL/GenBank/DDBJ databases">
        <title>Sphingomonas sp. XMGL2, whole genome shotgun sequencing project.</title>
        <authorList>
            <person name="Zhao G."/>
            <person name="Shen L."/>
        </authorList>
    </citation>
    <scope>NUCLEOTIDE SEQUENCE [LARGE SCALE GENOMIC DNA]</scope>
    <source>
        <strain evidence="6 7">XMGL2</strain>
    </source>
</reference>
<evidence type="ECO:0000256" key="1">
    <source>
        <dbReference type="ARBA" id="ARBA00004141"/>
    </source>
</evidence>
<organism evidence="6 7">
    <name type="scientific">Sphingomonas quercus</name>
    <dbReference type="NCBI Taxonomy" id="2842451"/>
    <lineage>
        <taxon>Bacteria</taxon>
        <taxon>Pseudomonadati</taxon>
        <taxon>Pseudomonadota</taxon>
        <taxon>Alphaproteobacteria</taxon>
        <taxon>Sphingomonadales</taxon>
        <taxon>Sphingomonadaceae</taxon>
        <taxon>Sphingomonas</taxon>
    </lineage>
</organism>
<keyword evidence="5" id="KW-0812">Transmembrane</keyword>
<keyword evidence="3 6" id="KW-0808">Transferase</keyword>
<evidence type="ECO:0000313" key="6">
    <source>
        <dbReference type="EMBL" id="MBU3078021.1"/>
    </source>
</evidence>
<dbReference type="GO" id="GO:0016740">
    <property type="term" value="F:transferase activity"/>
    <property type="evidence" value="ECO:0007669"/>
    <property type="project" value="UniProtKB-KW"/>
</dbReference>
<dbReference type="PANTHER" id="PTHR43867:SF2">
    <property type="entry name" value="CELLULOSE SYNTHASE CATALYTIC SUBUNIT A [UDP-FORMING]"/>
    <property type="match status" value="1"/>
</dbReference>
<keyword evidence="7" id="KW-1185">Reference proteome</keyword>
<gene>
    <name evidence="6" type="ORF">KOF26_09100</name>
</gene>
<protein>
    <submittedName>
        <fullName evidence="6">Glycosyl transferase family protein</fullName>
    </submittedName>
</protein>
<feature type="transmembrane region" description="Helical" evidence="5">
    <location>
        <begin position="17"/>
        <end position="41"/>
    </location>
</feature>
<comment type="subcellular location">
    <subcellularLocation>
        <location evidence="1">Membrane</location>
        <topology evidence="1">Multi-pass membrane protein</topology>
    </subcellularLocation>
</comment>
<dbReference type="EMBL" id="JAHKRT010000004">
    <property type="protein sequence ID" value="MBU3078021.1"/>
    <property type="molecule type" value="Genomic_DNA"/>
</dbReference>
<evidence type="ECO:0000256" key="3">
    <source>
        <dbReference type="ARBA" id="ARBA00022679"/>
    </source>
</evidence>
<dbReference type="Pfam" id="PF13641">
    <property type="entry name" value="Glyco_tranf_2_3"/>
    <property type="match status" value="1"/>
</dbReference>
<comment type="caution">
    <text evidence="6">The sequence shown here is derived from an EMBL/GenBank/DDBJ whole genome shotgun (WGS) entry which is preliminary data.</text>
</comment>
<evidence type="ECO:0000256" key="5">
    <source>
        <dbReference type="SAM" id="Phobius"/>
    </source>
</evidence>
<accession>A0ABS6BKR9</accession>
<dbReference type="Proteomes" id="UP000776276">
    <property type="component" value="Unassembled WGS sequence"/>
</dbReference>
<dbReference type="InterPro" id="IPR050321">
    <property type="entry name" value="Glycosyltr_2/OpgH_subfam"/>
</dbReference>
<keyword evidence="5" id="KW-0472">Membrane</keyword>
<sequence>METGDISWLTSLAARELLLFAAAGFLIGGLDELAVDLIWICRTTRRRWFMRHRRACAATIAPPRQPGRIAVFIPAWDEATVIGAMLRTTLSRFGDGDFRLYVGCYPNDPATTGVVAALAAQSTLLRLVVCGRPGPTTKADCLNHLWRALLADEAKDGVRAKAIVLHDAEDVVHSAELRIFDRLIERRDLIQLPVLPMLDPRSRWIAGHYADAFAEAHSKTMVVREAVGAALPSAGVGCAFSRRAMDWVAAANHGRPFDERSLTEDYELGLRIHEAGGRAAFVRLPGIGRRGTVAVREHFPGTLDAAVRQKARWMAGIALNGWDRLGWRGGLAERWMRLRDRRAPLAAVVLAAGYAALLLWGLCLALGIRPLPIGPGWRLVLAVNVAMLGWRMAARFAFVRLAYGWAEAARAMPRMIVGNIIDMIAARRAVRDYLRARRDGMVRWEKTDHHFPQLVPDE</sequence>
<dbReference type="NCBIfam" id="NF011307">
    <property type="entry name" value="PRK14716.1-5"/>
    <property type="match status" value="1"/>
</dbReference>
<name>A0ABS6BKR9_9SPHN</name>
<evidence type="ECO:0000256" key="4">
    <source>
        <dbReference type="ARBA" id="ARBA00022989"/>
    </source>
</evidence>
<evidence type="ECO:0000256" key="2">
    <source>
        <dbReference type="ARBA" id="ARBA00022676"/>
    </source>
</evidence>
<evidence type="ECO:0000313" key="7">
    <source>
        <dbReference type="Proteomes" id="UP000776276"/>
    </source>
</evidence>
<keyword evidence="4 5" id="KW-1133">Transmembrane helix</keyword>
<keyword evidence="2" id="KW-0328">Glycosyltransferase</keyword>
<feature type="transmembrane region" description="Helical" evidence="5">
    <location>
        <begin position="343"/>
        <end position="368"/>
    </location>
</feature>